<dbReference type="Pfam" id="PF21361">
    <property type="entry name" value="Sina_ZnF"/>
    <property type="match status" value="1"/>
</dbReference>
<comment type="catalytic activity">
    <reaction evidence="1">
        <text>S-ubiquitinyl-[E2 ubiquitin-conjugating enzyme]-L-cysteine + [acceptor protein]-L-lysine = [E2 ubiquitin-conjugating enzyme]-L-cysteine + N(6)-ubiquitinyl-[acceptor protein]-L-lysine.</text>
        <dbReference type="EC" id="2.3.2.27"/>
    </reaction>
</comment>
<protein>
    <recommendedName>
        <fullName evidence="4">RING-type E3 ubiquitin transferase</fullName>
        <ecNumber evidence="4">2.3.2.27</ecNumber>
    </recommendedName>
</protein>
<gene>
    <name evidence="12" type="ORF">CEUTPL_LOCUS13090</name>
</gene>
<dbReference type="EC" id="2.3.2.27" evidence="4"/>
<sequence>MEFAVGNVHQETLLSLEDSIISELKCLACNICKSCGSISKGNRSHHLERIIDLLTYPCKYFEKGCRRRFKLEKLSQHENECQTVKFECPLRVGNRCAFIGTKRQIVFHCQLVHSYFTFVGEKRFKQQILHNSFIEKAPSILRTFQSSYLYNHKDILFQGTIEQVPGNIKVKMCRISLPSEIEEAFDFILTLFNFNNESVISYRKPCSVIDGHYTNSIKNGSVQISLEILKCCRYFTIDFVAAADYFINC</sequence>
<dbReference type="Proteomes" id="UP001152799">
    <property type="component" value="Chromosome 8"/>
</dbReference>
<dbReference type="GO" id="GO:0005737">
    <property type="term" value="C:cytoplasm"/>
    <property type="evidence" value="ECO:0007669"/>
    <property type="project" value="TreeGrafter"/>
</dbReference>
<dbReference type="GO" id="GO:0010498">
    <property type="term" value="P:proteasomal protein catabolic process"/>
    <property type="evidence" value="ECO:0007669"/>
    <property type="project" value="UniProtKB-ARBA"/>
</dbReference>
<evidence type="ECO:0000256" key="6">
    <source>
        <dbReference type="ARBA" id="ARBA00022723"/>
    </source>
</evidence>
<dbReference type="PANTHER" id="PTHR10315">
    <property type="entry name" value="E3 UBIQUITIN PROTEIN LIGASE SIAH"/>
    <property type="match status" value="1"/>
</dbReference>
<evidence type="ECO:0000256" key="4">
    <source>
        <dbReference type="ARBA" id="ARBA00012483"/>
    </source>
</evidence>
<organism evidence="12 13">
    <name type="scientific">Ceutorhynchus assimilis</name>
    <name type="common">cabbage seed weevil</name>
    <dbReference type="NCBI Taxonomy" id="467358"/>
    <lineage>
        <taxon>Eukaryota</taxon>
        <taxon>Metazoa</taxon>
        <taxon>Ecdysozoa</taxon>
        <taxon>Arthropoda</taxon>
        <taxon>Hexapoda</taxon>
        <taxon>Insecta</taxon>
        <taxon>Pterygota</taxon>
        <taxon>Neoptera</taxon>
        <taxon>Endopterygota</taxon>
        <taxon>Coleoptera</taxon>
        <taxon>Polyphaga</taxon>
        <taxon>Cucujiformia</taxon>
        <taxon>Curculionidae</taxon>
        <taxon>Ceutorhynchinae</taxon>
        <taxon>Ceutorhynchus</taxon>
    </lineage>
</organism>
<evidence type="ECO:0000259" key="11">
    <source>
        <dbReference type="PROSITE" id="PS51081"/>
    </source>
</evidence>
<dbReference type="SUPFAM" id="SSF49599">
    <property type="entry name" value="TRAF domain-like"/>
    <property type="match status" value="1"/>
</dbReference>
<dbReference type="InterPro" id="IPR052088">
    <property type="entry name" value="E3_ubiquitin-ligase_SINA"/>
</dbReference>
<keyword evidence="6" id="KW-0479">Metal-binding</keyword>
<dbReference type="PROSITE" id="PS51081">
    <property type="entry name" value="ZF_SIAH"/>
    <property type="match status" value="1"/>
</dbReference>
<dbReference type="GO" id="GO:0008270">
    <property type="term" value="F:zinc ion binding"/>
    <property type="evidence" value="ECO:0007669"/>
    <property type="project" value="UniProtKB-KW"/>
</dbReference>
<feature type="domain" description="SIAH-type" evidence="11">
    <location>
        <begin position="53"/>
        <end position="114"/>
    </location>
</feature>
<evidence type="ECO:0000256" key="7">
    <source>
        <dbReference type="ARBA" id="ARBA00022771"/>
    </source>
</evidence>
<accession>A0A9N9MXX6</accession>
<comment type="similarity">
    <text evidence="3">Belongs to the SINA (Seven in absentia) family.</text>
</comment>
<proteinExistence type="inferred from homology"/>
<evidence type="ECO:0000256" key="9">
    <source>
        <dbReference type="ARBA" id="ARBA00022833"/>
    </source>
</evidence>
<comment type="pathway">
    <text evidence="2">Protein modification; protein ubiquitination.</text>
</comment>
<evidence type="ECO:0000256" key="2">
    <source>
        <dbReference type="ARBA" id="ARBA00004906"/>
    </source>
</evidence>
<dbReference type="AlphaFoldDB" id="A0A9N9MXX6"/>
<dbReference type="Gene3D" id="3.30.40.10">
    <property type="entry name" value="Zinc/RING finger domain, C3HC4 (zinc finger)"/>
    <property type="match status" value="1"/>
</dbReference>
<dbReference type="GO" id="GO:0061630">
    <property type="term" value="F:ubiquitin protein ligase activity"/>
    <property type="evidence" value="ECO:0007669"/>
    <property type="project" value="UniProtKB-EC"/>
</dbReference>
<keyword evidence="9" id="KW-0862">Zinc</keyword>
<evidence type="ECO:0000256" key="10">
    <source>
        <dbReference type="PROSITE-ProRule" id="PRU00455"/>
    </source>
</evidence>
<keyword evidence="8" id="KW-0833">Ubl conjugation pathway</keyword>
<dbReference type="InterPro" id="IPR013083">
    <property type="entry name" value="Znf_RING/FYVE/PHD"/>
</dbReference>
<keyword evidence="5" id="KW-0808">Transferase</keyword>
<dbReference type="FunFam" id="3.30.40.10:FF:000041">
    <property type="entry name" value="E3 ubiquitin-protein ligase SINAT3"/>
    <property type="match status" value="1"/>
</dbReference>
<dbReference type="OrthoDB" id="8182903at2759"/>
<keyword evidence="7 10" id="KW-0863">Zinc-finger</keyword>
<evidence type="ECO:0000256" key="5">
    <source>
        <dbReference type="ARBA" id="ARBA00022679"/>
    </source>
</evidence>
<evidence type="ECO:0000256" key="3">
    <source>
        <dbReference type="ARBA" id="ARBA00009119"/>
    </source>
</evidence>
<dbReference type="PANTHER" id="PTHR10315:SF117">
    <property type="entry name" value="RING-TYPE E3 UBIQUITIN TRANSFERASE"/>
    <property type="match status" value="1"/>
</dbReference>
<keyword evidence="13" id="KW-1185">Reference proteome</keyword>
<evidence type="ECO:0000313" key="13">
    <source>
        <dbReference type="Proteomes" id="UP001152799"/>
    </source>
</evidence>
<reference evidence="12" key="1">
    <citation type="submission" date="2022-01" db="EMBL/GenBank/DDBJ databases">
        <authorList>
            <person name="King R."/>
        </authorList>
    </citation>
    <scope>NUCLEOTIDE SEQUENCE</scope>
</reference>
<dbReference type="InterPro" id="IPR013010">
    <property type="entry name" value="Znf_SIAH"/>
</dbReference>
<name>A0A9N9MXX6_9CUCU</name>
<evidence type="ECO:0000313" key="12">
    <source>
        <dbReference type="EMBL" id="CAG9772684.1"/>
    </source>
</evidence>
<dbReference type="EMBL" id="OU892284">
    <property type="protein sequence ID" value="CAG9772684.1"/>
    <property type="molecule type" value="Genomic_DNA"/>
</dbReference>
<evidence type="ECO:0000256" key="1">
    <source>
        <dbReference type="ARBA" id="ARBA00000900"/>
    </source>
</evidence>
<evidence type="ECO:0000256" key="8">
    <source>
        <dbReference type="ARBA" id="ARBA00022786"/>
    </source>
</evidence>